<keyword evidence="2" id="KW-0614">Plasmid</keyword>
<evidence type="ECO:0000313" key="6">
    <source>
        <dbReference type="EMBL" id="ALT05835.1"/>
    </source>
</evidence>
<geneLocation type="plasmid" evidence="6">
    <name>pFI1111E1</name>
</geneLocation>
<reference evidence="2" key="1">
    <citation type="journal article" date="2016" name="Genome Biol. Evol.">
        <title>Evolution of chromosomal Clostridium botulinum type E neurotoxin gene clusters: evidence provided by their rare plasmid borne counterparts.</title>
        <authorList>
            <person name="Carter A.T."/>
            <person name="Austin J.W."/>
            <person name="Weedmark K.A."/>
            <person name="Peck M.W."/>
        </authorList>
    </citation>
    <scope>NUCLEOTIDE SEQUENCE</scope>
    <source>
        <strain evidence="6">FI1111E1</strain>
        <strain evidence="4">FWSKR40E1</strain>
        <strain evidence="2">INGR16-02E1</strain>
        <strain evidence="3">ST0210E1</strain>
        <strain evidence="5">SWKR38E2</strain>
        <plasmid evidence="6">pFI1111E1</plasmid>
        <plasmid evidence="4">pFWSKR40E1</plasmid>
        <plasmid evidence="2">pINGR16-02E1</plasmid>
        <plasmid evidence="3">pST0210E1</plasmid>
        <plasmid evidence="5">pSWKR38E2</plasmid>
    </source>
</reference>
<dbReference type="InterPro" id="IPR003395">
    <property type="entry name" value="RecF/RecN/SMC_N"/>
</dbReference>
<dbReference type="AlphaFoldDB" id="A0A126JI19"/>
<dbReference type="GO" id="GO:0005524">
    <property type="term" value="F:ATP binding"/>
    <property type="evidence" value="ECO:0007669"/>
    <property type="project" value="UniProtKB-KW"/>
</dbReference>
<dbReference type="SUPFAM" id="SSF52540">
    <property type="entry name" value="P-loop containing nucleoside triphosphate hydrolases"/>
    <property type="match status" value="1"/>
</dbReference>
<proteinExistence type="predicted"/>
<geneLocation type="plasmid" evidence="4">
    <name>pFWSKR40E1</name>
</geneLocation>
<dbReference type="NCBIfam" id="NF045781">
    <property type="entry name" value="Spaf1101_AAA_ATP"/>
    <property type="match status" value="1"/>
</dbReference>
<evidence type="ECO:0000313" key="5">
    <source>
        <dbReference type="EMBL" id="ALT05733.1"/>
    </source>
</evidence>
<evidence type="ECO:0000313" key="4">
    <source>
        <dbReference type="EMBL" id="ALT05633.1"/>
    </source>
</evidence>
<geneLocation type="plasmid" evidence="3">
    <name>pST0210E1</name>
</geneLocation>
<dbReference type="Gene3D" id="3.40.50.300">
    <property type="entry name" value="P-loop containing nucleotide triphosphate hydrolases"/>
    <property type="match status" value="2"/>
</dbReference>
<geneLocation type="plasmid" evidence="5">
    <name>pSWKR38E2</name>
</geneLocation>
<dbReference type="InterPro" id="IPR054798">
    <property type="entry name" value="Spaf_1101-like"/>
</dbReference>
<dbReference type="InterPro" id="IPR016195">
    <property type="entry name" value="Pol/histidinol_Pase-like"/>
</dbReference>
<organism evidence="2">
    <name type="scientific">Clostridium botulinum</name>
    <dbReference type="NCBI Taxonomy" id="1491"/>
    <lineage>
        <taxon>Bacteria</taxon>
        <taxon>Bacillati</taxon>
        <taxon>Bacillota</taxon>
        <taxon>Clostridia</taxon>
        <taxon>Eubacteriales</taxon>
        <taxon>Clostridiaceae</taxon>
        <taxon>Clostridium</taxon>
    </lineage>
</organism>
<dbReference type="Pfam" id="PF02463">
    <property type="entry name" value="SMC_N"/>
    <property type="match status" value="1"/>
</dbReference>
<dbReference type="EMBL" id="KT897278">
    <property type="protein sequence ID" value="ALT05633.1"/>
    <property type="molecule type" value="Genomic_DNA"/>
</dbReference>
<evidence type="ECO:0000313" key="2">
    <source>
        <dbReference type="EMBL" id="ALT05437.1"/>
    </source>
</evidence>
<name>A0A126JI19_CLOBO</name>
<protein>
    <submittedName>
        <fullName evidence="4">ATP-binding cassette Rad50 domain-containing protein</fullName>
    </submittedName>
    <submittedName>
        <fullName evidence="2">DNA recombination RecF-like protein</fullName>
    </submittedName>
</protein>
<dbReference type="EMBL" id="KT897276">
    <property type="protein sequence ID" value="ALT05437.1"/>
    <property type="molecule type" value="Genomic_DNA"/>
</dbReference>
<geneLocation type="plasmid" evidence="2">
    <name>pINGR16-02E1</name>
</geneLocation>
<dbReference type="EMBL" id="KT897280">
    <property type="protein sequence ID" value="ALT05835.1"/>
    <property type="molecule type" value="Genomic_DNA"/>
</dbReference>
<dbReference type="Gene3D" id="3.20.20.140">
    <property type="entry name" value="Metal-dependent hydrolases"/>
    <property type="match status" value="1"/>
</dbReference>
<dbReference type="EMBL" id="KT897277">
    <property type="protein sequence ID" value="ALT05535.1"/>
    <property type="molecule type" value="Genomic_DNA"/>
</dbReference>
<dbReference type="EMBL" id="KT897279">
    <property type="protein sequence ID" value="ALT05733.1"/>
    <property type="molecule type" value="Genomic_DNA"/>
</dbReference>
<keyword evidence="4" id="KW-0547">Nucleotide-binding</keyword>
<feature type="domain" description="RecF/RecN/SMC N-terminal" evidence="1">
    <location>
        <begin position="387"/>
        <end position="852"/>
    </location>
</feature>
<dbReference type="SUPFAM" id="SSF89550">
    <property type="entry name" value="PHP domain-like"/>
    <property type="match status" value="1"/>
</dbReference>
<dbReference type="InterPro" id="IPR027417">
    <property type="entry name" value="P-loop_NTPase"/>
</dbReference>
<keyword evidence="4" id="KW-0067">ATP-binding</keyword>
<evidence type="ECO:0000259" key="1">
    <source>
        <dbReference type="Pfam" id="PF02463"/>
    </source>
</evidence>
<accession>A0A126JI19</accession>
<sequence length="897" mass="105917">MLCDFYILEYNYSNNFNILGENYFMTTTYSDRKYFLDRIYEDINTKRKKYGQLKKCELHIHTPESACYRFHTSNDANLDDIEGKYLYSKMTTIEVLNYSLEVGYLSKKIYDKLIEELDYYNSSQYLQSLKDKNIPYGSLKEYLAYMTIAYKLYIENINVAVISDHNTVSGYKKLNYAINKYFNEHYNKNSRKVIKLFLGVEISCSDRNHLMIIYDEKKINQLERYLEDIILEKGLGTYYDTRKVVEDMKNHNAITYICHVNTSNLFGNAAYKKKLFNSNWLNGIGLTNIEKIDTQKSRIREFRKDISDLAIVYEGDSHAINEIGKKNTWIKLSNMKFKSLKKAFLNHRVSIYVEKPLPVEKYIKGLVIQSGENGFLGSEQTAHNKKETPLIVNFSQDLNCIIGGRGSGKSTILNIIEIIYSMECDDMELLEYISRHKRIYSIFINNNNEYLIEFVPQVNRKGIYTEYPSIIKNSYYKEDGTYKLKPQWYNIFKIIKNKNNRRQYAPIHQKYIPDLLKQVFRRAYNINKLVDKINNKEISEYIKNVITYNVDYAEINQYIKKIIEAPSTKILKVIRESLSDIMYMIDNRKESFSAVIKEFNETNKKSLSINYEPMYDRTKYFDYFMNIFERDCYNSSPEQVLKQHVCKTYLTWADVQDYFSQFIKQKNYFEILDLLLNKKFADMEKILKIEDFQSIDDSYYAVNRGWIELNKSNRKIVYIEIFNKVKANKDLLRKSIVNCFKLIDNFDLQFNINFKEDVKCNSTNFKRLSELSLGQKVVALLTFVFNFGVITRDSTPLIIDQPEDNLDNVYIYKTLVESLKNIKNSRQVIVVTHSSTIVTNADAEEVIVMKSNGRRGWVEKNGYPSDEIITNHILNYLEGGIESFKHKRKMYNVILNN</sequence>
<evidence type="ECO:0000313" key="3">
    <source>
        <dbReference type="EMBL" id="ALT05535.1"/>
    </source>
</evidence>